<keyword evidence="2" id="KW-0677">Repeat</keyword>
<evidence type="ECO:0000313" key="6">
    <source>
        <dbReference type="EMBL" id="GAA5505528.1"/>
    </source>
</evidence>
<dbReference type="InterPro" id="IPR015943">
    <property type="entry name" value="WD40/YVTN_repeat-like_dom_sf"/>
</dbReference>
<dbReference type="Proteomes" id="UP001416858">
    <property type="component" value="Unassembled WGS sequence"/>
</dbReference>
<dbReference type="InterPro" id="IPR050505">
    <property type="entry name" value="WDR55/POC1"/>
</dbReference>
<keyword evidence="7" id="KW-1185">Reference proteome</keyword>
<feature type="region of interest" description="Disordered" evidence="4">
    <location>
        <begin position="327"/>
        <end position="403"/>
    </location>
</feature>
<evidence type="ECO:0008006" key="8">
    <source>
        <dbReference type="Google" id="ProtNLM"/>
    </source>
</evidence>
<name>A0ABP9VK08_9BACT</name>
<comment type="caution">
    <text evidence="6">The sequence shown here is derived from an EMBL/GenBank/DDBJ whole genome shotgun (WGS) entry which is preliminary data.</text>
</comment>
<evidence type="ECO:0000256" key="1">
    <source>
        <dbReference type="ARBA" id="ARBA00022574"/>
    </source>
</evidence>
<feature type="chain" id="PRO_5045321677" description="WD domain, G-beta repeat" evidence="5">
    <location>
        <begin position="26"/>
        <end position="403"/>
    </location>
</feature>
<keyword evidence="5" id="KW-0732">Signal</keyword>
<dbReference type="RefSeq" id="WP_345682564.1">
    <property type="nucleotide sequence ID" value="NZ_BAABRO010000002.1"/>
</dbReference>
<accession>A0ABP9VK08</accession>
<dbReference type="Gene3D" id="2.130.10.10">
    <property type="entry name" value="YVTN repeat-like/Quinoprotein amine dehydrogenase"/>
    <property type="match status" value="1"/>
</dbReference>
<feature type="repeat" description="WD" evidence="3">
    <location>
        <begin position="135"/>
        <end position="167"/>
    </location>
</feature>
<dbReference type="Pfam" id="PF00400">
    <property type="entry name" value="WD40"/>
    <property type="match status" value="2"/>
</dbReference>
<evidence type="ECO:0000313" key="7">
    <source>
        <dbReference type="Proteomes" id="UP001416858"/>
    </source>
</evidence>
<dbReference type="SMART" id="SM00320">
    <property type="entry name" value="WD40"/>
    <property type="match status" value="3"/>
</dbReference>
<dbReference type="InterPro" id="IPR036322">
    <property type="entry name" value="WD40_repeat_dom_sf"/>
</dbReference>
<gene>
    <name evidence="6" type="ORF">Rcae01_00973</name>
</gene>
<evidence type="ECO:0000256" key="3">
    <source>
        <dbReference type="PROSITE-ProRule" id="PRU00221"/>
    </source>
</evidence>
<evidence type="ECO:0000256" key="2">
    <source>
        <dbReference type="ARBA" id="ARBA00022737"/>
    </source>
</evidence>
<keyword evidence="1 3" id="KW-0853">WD repeat</keyword>
<dbReference type="InterPro" id="IPR001680">
    <property type="entry name" value="WD40_rpt"/>
</dbReference>
<evidence type="ECO:0000256" key="4">
    <source>
        <dbReference type="SAM" id="MobiDB-lite"/>
    </source>
</evidence>
<dbReference type="PANTHER" id="PTHR44019">
    <property type="entry name" value="WD REPEAT-CONTAINING PROTEIN 55"/>
    <property type="match status" value="1"/>
</dbReference>
<dbReference type="PROSITE" id="PS50082">
    <property type="entry name" value="WD_REPEATS_2"/>
    <property type="match status" value="1"/>
</dbReference>
<sequence length="403" mass="43334">MNKRLVDLVCLTTLLIVLGVSVGNAEDPAEKKENAKDDAASLWVTSIAPLAGDTYVAATADGLLLREAKVKSFSASDPKSLTDLYSHPAAVWCVDATADGKTIASVDYRGNLVVYDVESKEAKTHEKALERWCQSLTFAPDDKSIVAGNEAGKVMVWDLAENKVTKTLELAGQAVTALAFSADGKQIAAADGGGEVHLIQWPELTVSGKIKISDQPAWSVVYAGEKLLVGSGDRNLYQCEAKADAKPTRLTRAGDWITEMAVSKDGRVAAADLSGKIFLPMQNEANEVGSDASPAKSGAWALSFHDDKTLLVGTRKDGIVVVKESESWSKPLPPVVDKPAEEEVKPEEEAKPEEKKEMAKEEKKAEKPKAEKPKAKKKAADKKAEDKKPADKKPEESKPAEKK</sequence>
<protein>
    <recommendedName>
        <fullName evidence="8">WD domain, G-beta repeat</fullName>
    </recommendedName>
</protein>
<feature type="compositionally biased region" description="Basic and acidic residues" evidence="4">
    <location>
        <begin position="381"/>
        <end position="403"/>
    </location>
</feature>
<proteinExistence type="predicted"/>
<feature type="signal peptide" evidence="5">
    <location>
        <begin position="1"/>
        <end position="25"/>
    </location>
</feature>
<reference evidence="6 7" key="1">
    <citation type="submission" date="2024-02" db="EMBL/GenBank/DDBJ databases">
        <title>Rhodopirellula caenicola NBRC 110016.</title>
        <authorList>
            <person name="Ichikawa N."/>
            <person name="Katano-Makiyama Y."/>
            <person name="Hidaka K."/>
        </authorList>
    </citation>
    <scope>NUCLEOTIDE SEQUENCE [LARGE SCALE GENOMIC DNA]</scope>
    <source>
        <strain evidence="6 7">NBRC 110016</strain>
    </source>
</reference>
<evidence type="ECO:0000256" key="5">
    <source>
        <dbReference type="SAM" id="SignalP"/>
    </source>
</evidence>
<organism evidence="6 7">
    <name type="scientific">Novipirellula caenicola</name>
    <dbReference type="NCBI Taxonomy" id="1536901"/>
    <lineage>
        <taxon>Bacteria</taxon>
        <taxon>Pseudomonadati</taxon>
        <taxon>Planctomycetota</taxon>
        <taxon>Planctomycetia</taxon>
        <taxon>Pirellulales</taxon>
        <taxon>Pirellulaceae</taxon>
        <taxon>Novipirellula</taxon>
    </lineage>
</organism>
<dbReference type="SUPFAM" id="SSF50978">
    <property type="entry name" value="WD40 repeat-like"/>
    <property type="match status" value="1"/>
</dbReference>
<dbReference type="PANTHER" id="PTHR44019:SF8">
    <property type="entry name" value="POC1 CENTRIOLAR PROTEIN HOMOLOG"/>
    <property type="match status" value="1"/>
</dbReference>
<dbReference type="EMBL" id="BAABRO010000002">
    <property type="protein sequence ID" value="GAA5505528.1"/>
    <property type="molecule type" value="Genomic_DNA"/>
</dbReference>
<feature type="compositionally biased region" description="Basic and acidic residues" evidence="4">
    <location>
        <begin position="338"/>
        <end position="373"/>
    </location>
</feature>